<sequence>MRELATQKDAGISGEIRVQDVPTRQSSKVLQFDCTLTQEHEELEQSRTPAVRDVPKQDLPVAHSAEDEQGRKSKVSPARTTLDAQAMAPEVSVIQVSPSSQSAPVVHVMFAVRHNQLSPLHDTLVPFASV</sequence>
<protein>
    <submittedName>
        <fullName evidence="2">Uncharacterized protein</fullName>
    </submittedName>
</protein>
<evidence type="ECO:0000313" key="3">
    <source>
        <dbReference type="Proteomes" id="UP000247409"/>
    </source>
</evidence>
<evidence type="ECO:0000256" key="1">
    <source>
        <dbReference type="SAM" id="MobiDB-lite"/>
    </source>
</evidence>
<organism evidence="2 3">
    <name type="scientific">Gracilariopsis chorda</name>
    <dbReference type="NCBI Taxonomy" id="448386"/>
    <lineage>
        <taxon>Eukaryota</taxon>
        <taxon>Rhodophyta</taxon>
        <taxon>Florideophyceae</taxon>
        <taxon>Rhodymeniophycidae</taxon>
        <taxon>Gracilariales</taxon>
        <taxon>Gracilariaceae</taxon>
        <taxon>Gracilariopsis</taxon>
    </lineage>
</organism>
<proteinExistence type="predicted"/>
<name>A0A2V3IIF5_9FLOR</name>
<comment type="caution">
    <text evidence="2">The sequence shown here is derived from an EMBL/GenBank/DDBJ whole genome shotgun (WGS) entry which is preliminary data.</text>
</comment>
<reference evidence="2 3" key="1">
    <citation type="journal article" date="2018" name="Mol. Biol. Evol.">
        <title>Analysis of the draft genome of the red seaweed Gracilariopsis chorda provides insights into genome size evolution in Rhodophyta.</title>
        <authorList>
            <person name="Lee J."/>
            <person name="Yang E.C."/>
            <person name="Graf L."/>
            <person name="Yang J.H."/>
            <person name="Qiu H."/>
            <person name="Zel Zion U."/>
            <person name="Chan C.X."/>
            <person name="Stephens T.G."/>
            <person name="Weber A.P.M."/>
            <person name="Boo G.H."/>
            <person name="Boo S.M."/>
            <person name="Kim K.M."/>
            <person name="Shin Y."/>
            <person name="Jung M."/>
            <person name="Lee S.J."/>
            <person name="Yim H.S."/>
            <person name="Lee J.H."/>
            <person name="Bhattacharya D."/>
            <person name="Yoon H.S."/>
        </authorList>
    </citation>
    <scope>NUCLEOTIDE SEQUENCE [LARGE SCALE GENOMIC DNA]</scope>
    <source>
        <strain evidence="2 3">SKKU-2015</strain>
        <tissue evidence="2">Whole body</tissue>
    </source>
</reference>
<dbReference type="AlphaFoldDB" id="A0A2V3IIF5"/>
<evidence type="ECO:0000313" key="2">
    <source>
        <dbReference type="EMBL" id="PXF41852.1"/>
    </source>
</evidence>
<accession>A0A2V3IIF5</accession>
<dbReference type="Proteomes" id="UP000247409">
    <property type="component" value="Unassembled WGS sequence"/>
</dbReference>
<feature type="region of interest" description="Disordered" evidence="1">
    <location>
        <begin position="40"/>
        <end position="78"/>
    </location>
</feature>
<keyword evidence="3" id="KW-1185">Reference proteome</keyword>
<gene>
    <name evidence="2" type="ORF">BWQ96_08431</name>
</gene>
<dbReference type="EMBL" id="NBIV01000190">
    <property type="protein sequence ID" value="PXF41852.1"/>
    <property type="molecule type" value="Genomic_DNA"/>
</dbReference>